<evidence type="ECO:0000313" key="2">
    <source>
        <dbReference type="EMBL" id="RKT71297.1"/>
    </source>
</evidence>
<evidence type="ECO:0000313" key="3">
    <source>
        <dbReference type="Proteomes" id="UP000272729"/>
    </source>
</evidence>
<reference evidence="2 3" key="1">
    <citation type="submission" date="2018-10" db="EMBL/GenBank/DDBJ databases">
        <title>Sequencing the genomes of 1000 actinobacteria strains.</title>
        <authorList>
            <person name="Klenk H.-P."/>
        </authorList>
    </citation>
    <scope>NUCLEOTIDE SEQUENCE [LARGE SCALE GENOMIC DNA]</scope>
    <source>
        <strain evidence="2 3">DSM 43911</strain>
    </source>
</reference>
<evidence type="ECO:0008006" key="4">
    <source>
        <dbReference type="Google" id="ProtNLM"/>
    </source>
</evidence>
<name>A0A495XBC6_9PSEU</name>
<dbReference type="EMBL" id="RBXR01000001">
    <property type="protein sequence ID" value="RKT71297.1"/>
    <property type="molecule type" value="Genomic_DNA"/>
</dbReference>
<sequence length="104" mass="11127">MAEHTASSDVRTRIVSVVAGVVGWAGLLIAVVLVAHVLLTVGGANPDNSITTTVASWADRFALGFRDLFTPEDAKLRVLVNYGIAAVFWLIVRSLAVKLIRRLG</sequence>
<keyword evidence="1" id="KW-0812">Transmembrane</keyword>
<proteinExistence type="predicted"/>
<keyword evidence="1" id="KW-0472">Membrane</keyword>
<dbReference type="RefSeq" id="WP_147459334.1">
    <property type="nucleotide sequence ID" value="NZ_JBIUBA010000001.1"/>
</dbReference>
<evidence type="ECO:0000256" key="1">
    <source>
        <dbReference type="SAM" id="Phobius"/>
    </source>
</evidence>
<comment type="caution">
    <text evidence="2">The sequence shown here is derived from an EMBL/GenBank/DDBJ whole genome shotgun (WGS) entry which is preliminary data.</text>
</comment>
<keyword evidence="3" id="KW-1185">Reference proteome</keyword>
<dbReference type="OrthoDB" id="5192539at2"/>
<protein>
    <recommendedName>
        <fullName evidence="4">YGGT family protein</fullName>
    </recommendedName>
</protein>
<dbReference type="AlphaFoldDB" id="A0A495XBC6"/>
<keyword evidence="1" id="KW-1133">Transmembrane helix</keyword>
<dbReference type="Proteomes" id="UP000272729">
    <property type="component" value="Unassembled WGS sequence"/>
</dbReference>
<accession>A0A495XBC6</accession>
<feature type="transmembrane region" description="Helical" evidence="1">
    <location>
        <begin position="12"/>
        <end position="39"/>
    </location>
</feature>
<organism evidence="2 3">
    <name type="scientific">Saccharothrix variisporea</name>
    <dbReference type="NCBI Taxonomy" id="543527"/>
    <lineage>
        <taxon>Bacteria</taxon>
        <taxon>Bacillati</taxon>
        <taxon>Actinomycetota</taxon>
        <taxon>Actinomycetes</taxon>
        <taxon>Pseudonocardiales</taxon>
        <taxon>Pseudonocardiaceae</taxon>
        <taxon>Saccharothrix</taxon>
    </lineage>
</organism>
<gene>
    <name evidence="2" type="ORF">DFJ66_4580</name>
</gene>
<feature type="transmembrane region" description="Helical" evidence="1">
    <location>
        <begin position="79"/>
        <end position="100"/>
    </location>
</feature>